<feature type="coiled-coil region" evidence="13">
    <location>
        <begin position="408"/>
        <end position="442"/>
    </location>
</feature>
<evidence type="ECO:0000259" key="16">
    <source>
        <dbReference type="PROSITE" id="PS50113"/>
    </source>
</evidence>
<dbReference type="Pfam" id="PF02518">
    <property type="entry name" value="HATPase_c"/>
    <property type="match status" value="1"/>
</dbReference>
<dbReference type="CDD" id="cd06225">
    <property type="entry name" value="HAMP"/>
    <property type="match status" value="1"/>
</dbReference>
<dbReference type="CDD" id="cd00082">
    <property type="entry name" value="HisKA"/>
    <property type="match status" value="1"/>
</dbReference>
<dbReference type="Gene3D" id="6.10.340.10">
    <property type="match status" value="1"/>
</dbReference>
<dbReference type="Pfam" id="PF00512">
    <property type="entry name" value="HisKA"/>
    <property type="match status" value="1"/>
</dbReference>
<dbReference type="SUPFAM" id="SSF158472">
    <property type="entry name" value="HAMP domain-like"/>
    <property type="match status" value="1"/>
</dbReference>
<dbReference type="Pfam" id="PF00672">
    <property type="entry name" value="HAMP"/>
    <property type="match status" value="1"/>
</dbReference>
<accession>A0A0P1LM73</accession>
<dbReference type="Gene3D" id="1.10.287.130">
    <property type="match status" value="1"/>
</dbReference>
<evidence type="ECO:0000256" key="14">
    <source>
        <dbReference type="SAM" id="Phobius"/>
    </source>
</evidence>
<evidence type="ECO:0000256" key="11">
    <source>
        <dbReference type="ARBA" id="ARBA00022989"/>
    </source>
</evidence>
<keyword evidence="9" id="KW-0418">Kinase</keyword>
<evidence type="ECO:0000256" key="3">
    <source>
        <dbReference type="ARBA" id="ARBA00012438"/>
    </source>
</evidence>
<keyword evidence="10" id="KW-0067">ATP-binding</keyword>
<dbReference type="InterPro" id="IPR005467">
    <property type="entry name" value="His_kinase_dom"/>
</dbReference>
<dbReference type="AlphaFoldDB" id="A0A0P1LM73"/>
<feature type="domain" description="Histidine kinase" evidence="15">
    <location>
        <begin position="582"/>
        <end position="811"/>
    </location>
</feature>
<dbReference type="NCBIfam" id="TIGR00229">
    <property type="entry name" value="sensory_box"/>
    <property type="match status" value="1"/>
</dbReference>
<dbReference type="InterPro" id="IPR000700">
    <property type="entry name" value="PAS-assoc_C"/>
</dbReference>
<keyword evidence="13" id="KW-0175">Coiled coil</keyword>
<comment type="subcellular location">
    <subcellularLocation>
        <location evidence="2">Cell membrane</location>
        <topology evidence="2">Multi-pass membrane protein</topology>
    </subcellularLocation>
</comment>
<reference evidence="18 19" key="1">
    <citation type="submission" date="2015-11" db="EMBL/GenBank/DDBJ databases">
        <authorList>
            <person name="Zhang Y."/>
            <person name="Guo Z."/>
        </authorList>
    </citation>
    <scope>NUCLEOTIDE SEQUENCE [LARGE SCALE GENOMIC DNA]</scope>
    <source>
        <strain evidence="18">JGI-4</strain>
    </source>
</reference>
<dbReference type="Gene3D" id="3.30.565.10">
    <property type="entry name" value="Histidine kinase-like ATPase, C-terminal domain"/>
    <property type="match status" value="1"/>
</dbReference>
<keyword evidence="6" id="KW-0808">Transferase</keyword>
<evidence type="ECO:0000313" key="19">
    <source>
        <dbReference type="Proteomes" id="UP000182011"/>
    </source>
</evidence>
<keyword evidence="11 14" id="KW-1133">Transmembrane helix</keyword>
<dbReference type="SUPFAM" id="SSF55785">
    <property type="entry name" value="PYP-like sensor domain (PAS domain)"/>
    <property type="match status" value="1"/>
</dbReference>
<dbReference type="InterPro" id="IPR029151">
    <property type="entry name" value="Sensor-like_sf"/>
</dbReference>
<dbReference type="SUPFAM" id="SSF47384">
    <property type="entry name" value="Homodimeric domain of signal transducing histidine kinase"/>
    <property type="match status" value="1"/>
</dbReference>
<dbReference type="SMART" id="SM00304">
    <property type="entry name" value="HAMP"/>
    <property type="match status" value="1"/>
</dbReference>
<dbReference type="GO" id="GO:0005524">
    <property type="term" value="F:ATP binding"/>
    <property type="evidence" value="ECO:0007669"/>
    <property type="project" value="UniProtKB-KW"/>
</dbReference>
<feature type="transmembrane region" description="Helical" evidence="14">
    <location>
        <begin position="55"/>
        <end position="76"/>
    </location>
</feature>
<dbReference type="PRINTS" id="PR00344">
    <property type="entry name" value="BCTRLSENSOR"/>
</dbReference>
<evidence type="ECO:0000256" key="4">
    <source>
        <dbReference type="ARBA" id="ARBA00022475"/>
    </source>
</evidence>
<dbReference type="SUPFAM" id="SSF55874">
    <property type="entry name" value="ATPase domain of HSP90 chaperone/DNA topoisomerase II/histidine kinase"/>
    <property type="match status" value="1"/>
</dbReference>
<evidence type="ECO:0000259" key="15">
    <source>
        <dbReference type="PROSITE" id="PS50109"/>
    </source>
</evidence>
<dbReference type="STRING" id="1633631.GCA_001442925_02321"/>
<dbReference type="InterPro" id="IPR003594">
    <property type="entry name" value="HATPase_dom"/>
</dbReference>
<proteinExistence type="predicted"/>
<dbReference type="EMBL" id="FAOP01000016">
    <property type="protein sequence ID" value="CUU09306.1"/>
    <property type="molecule type" value="Genomic_DNA"/>
</dbReference>
<evidence type="ECO:0000256" key="5">
    <source>
        <dbReference type="ARBA" id="ARBA00022553"/>
    </source>
</evidence>
<dbReference type="InterPro" id="IPR003660">
    <property type="entry name" value="HAMP_dom"/>
</dbReference>
<evidence type="ECO:0000256" key="2">
    <source>
        <dbReference type="ARBA" id="ARBA00004651"/>
    </source>
</evidence>
<evidence type="ECO:0000256" key="1">
    <source>
        <dbReference type="ARBA" id="ARBA00000085"/>
    </source>
</evidence>
<dbReference type="InterPro" id="IPR035965">
    <property type="entry name" value="PAS-like_dom_sf"/>
</dbReference>
<dbReference type="Pfam" id="PF21623">
    <property type="entry name" value="HK_sensor_dom_bact"/>
    <property type="match status" value="1"/>
</dbReference>
<dbReference type="PROSITE" id="PS50885">
    <property type="entry name" value="HAMP"/>
    <property type="match status" value="1"/>
</dbReference>
<accession>A0A0S4NDV0</accession>
<dbReference type="PROSITE" id="PS50109">
    <property type="entry name" value="HIS_KIN"/>
    <property type="match status" value="1"/>
</dbReference>
<dbReference type="Gene3D" id="3.30.450.20">
    <property type="entry name" value="PAS domain"/>
    <property type="match status" value="2"/>
</dbReference>
<feature type="transmembrane region" description="Helical" evidence="14">
    <location>
        <begin position="351"/>
        <end position="375"/>
    </location>
</feature>
<feature type="transmembrane region" description="Helical" evidence="14">
    <location>
        <begin position="12"/>
        <end position="34"/>
    </location>
</feature>
<dbReference type="SMART" id="SM00387">
    <property type="entry name" value="HATPase_c"/>
    <property type="match status" value="1"/>
</dbReference>
<evidence type="ECO:0000256" key="6">
    <source>
        <dbReference type="ARBA" id="ARBA00022679"/>
    </source>
</evidence>
<keyword evidence="5" id="KW-0597">Phosphoprotein</keyword>
<gene>
    <name evidence="18" type="ORF">JGI4_02333</name>
</gene>
<accession>A0A0P1MBF1</accession>
<feature type="domain" description="PAC" evidence="16">
    <location>
        <begin position="520"/>
        <end position="569"/>
    </location>
</feature>
<keyword evidence="7 14" id="KW-0812">Transmembrane</keyword>
<dbReference type="Proteomes" id="UP000182011">
    <property type="component" value="Unassembled WGS sequence"/>
</dbReference>
<organism evidence="18 19">
    <name type="scientific">Candidatus Kryptonium thompsonii</name>
    <dbReference type="NCBI Taxonomy" id="1633631"/>
    <lineage>
        <taxon>Bacteria</taxon>
        <taxon>Pseudomonadati</taxon>
        <taxon>Candidatus Kryptoniota</taxon>
        <taxon>Candidatus Kryptonium</taxon>
    </lineage>
</organism>
<comment type="catalytic activity">
    <reaction evidence="1">
        <text>ATP + protein L-histidine = ADP + protein N-phospho-L-histidine.</text>
        <dbReference type="EC" id="2.7.13.3"/>
    </reaction>
</comment>
<feature type="domain" description="HAMP" evidence="17">
    <location>
        <begin position="375"/>
        <end position="427"/>
    </location>
</feature>
<dbReference type="InterPro" id="IPR048760">
    <property type="entry name" value="VP0354-like_sensor_dom"/>
</dbReference>
<protein>
    <recommendedName>
        <fullName evidence="3">histidine kinase</fullName>
        <ecNumber evidence="3">2.7.13.3</ecNumber>
    </recommendedName>
</protein>
<dbReference type="GO" id="GO:0005886">
    <property type="term" value="C:plasma membrane"/>
    <property type="evidence" value="ECO:0007669"/>
    <property type="project" value="UniProtKB-SubCell"/>
</dbReference>
<dbReference type="RefSeq" id="WP_075426000.1">
    <property type="nucleotide sequence ID" value="NZ_CZVN01000019.1"/>
</dbReference>
<keyword evidence="8" id="KW-0547">Nucleotide-binding</keyword>
<accession>A0A0P1MMZ2</accession>
<dbReference type="InterPro" id="IPR013656">
    <property type="entry name" value="PAS_4"/>
</dbReference>
<dbReference type="SUPFAM" id="SSF103190">
    <property type="entry name" value="Sensory domain-like"/>
    <property type="match status" value="1"/>
</dbReference>
<dbReference type="PANTHER" id="PTHR43065:SF10">
    <property type="entry name" value="PEROXIDE STRESS-ACTIVATED HISTIDINE KINASE MAK3"/>
    <property type="match status" value="1"/>
</dbReference>
<dbReference type="InterPro" id="IPR036097">
    <property type="entry name" value="HisK_dim/P_sf"/>
</dbReference>
<keyword evidence="4" id="KW-1003">Cell membrane</keyword>
<evidence type="ECO:0000256" key="12">
    <source>
        <dbReference type="ARBA" id="ARBA00023012"/>
    </source>
</evidence>
<dbReference type="SMART" id="SM00388">
    <property type="entry name" value="HisKA"/>
    <property type="match status" value="1"/>
</dbReference>
<keyword evidence="12" id="KW-0902">Two-component regulatory system</keyword>
<keyword evidence="14" id="KW-0472">Membrane</keyword>
<dbReference type="GO" id="GO:0000155">
    <property type="term" value="F:phosphorelay sensor kinase activity"/>
    <property type="evidence" value="ECO:0007669"/>
    <property type="project" value="InterPro"/>
</dbReference>
<evidence type="ECO:0000256" key="10">
    <source>
        <dbReference type="ARBA" id="ARBA00022840"/>
    </source>
</evidence>
<dbReference type="EC" id="2.7.13.3" evidence="3"/>
<evidence type="ECO:0000256" key="13">
    <source>
        <dbReference type="SAM" id="Coils"/>
    </source>
</evidence>
<dbReference type="Pfam" id="PF08448">
    <property type="entry name" value="PAS_4"/>
    <property type="match status" value="1"/>
</dbReference>
<dbReference type="InterPro" id="IPR003661">
    <property type="entry name" value="HisK_dim/P_dom"/>
</dbReference>
<dbReference type="InterPro" id="IPR004358">
    <property type="entry name" value="Sig_transdc_His_kin-like_C"/>
</dbReference>
<dbReference type="PANTHER" id="PTHR43065">
    <property type="entry name" value="SENSOR HISTIDINE KINASE"/>
    <property type="match status" value="1"/>
</dbReference>
<sequence length="824" mass="94402">MKSEQALIKQIAILSFIFKIFVSKNISIPKLVGLKREMKINLNKIFRYLSIKTKLLIAFIGLSVIPLSIFGIYGAYLNIKNLNQIIFENISHDVELIQKNLENFINEVKKDIFFLRSSHVLRSYLLKPDPWSQGELAKEILSFVQIKGIYYQIKVLDASGSEIFKILKVNGNYVFIREDEFETQGGTYYKLLIGNLKPDQISFAPAELLSPDDEIVPVITCAAPIYIDGKFAAILVADVFAREVFKVIEDNPHHYAGKTIILNEQGYYLYHSERKKEWNRLLATREVDNFLTNYSGKVYSEIILGSKKLLHYGDQIIYSAPLFSKLSPLSNRYIILRVVKRDLVFKPVYNFSIFFVIIFIFFLTISSILAIIAAGQITKPINELKKGAQIVASGNYDFRLKIETNDELEELANEFNTMAQMLSQHEKEIEMHRNHLEELVAQRTKELIEEKQKLQSILDNVPSAFLLIDESRKIVTASSAVRFLINHMKPEDVVGTYCRESFKNYDFCEGCDFEKVLKTGRSSVRLIKEKDRYFEIFMIPVQRESGDTFVLEVITDVTERKKAEENLIKSEKLAFVWEMASVIAHEIRNSITSIKMILQLYLESETLSNESRESFTVAMSSILRMENIVNQLLQFSKPTPPRFEPINVNSILELAVEFVKIQFKKKNIKLVKNYDKNIPQIYADANSLKEAFINILINAFQAIDKAGVIEIRTKREVLNADMFEKMNWKDFEPKFALGEDVVHIIISDTGCGIPPEDMDKIFEPFFTTKAEGTGLGLSIVKRVVTNHGGVIDVESEVGSGTKFHIYLPVNNLITNLDEKDAWAS</sequence>
<dbReference type="InterPro" id="IPR036890">
    <property type="entry name" value="HATPase_C_sf"/>
</dbReference>
<dbReference type="InterPro" id="IPR000014">
    <property type="entry name" value="PAS"/>
</dbReference>
<evidence type="ECO:0000313" key="18">
    <source>
        <dbReference type="EMBL" id="CUU09306.1"/>
    </source>
</evidence>
<dbReference type="PROSITE" id="PS50113">
    <property type="entry name" value="PAC"/>
    <property type="match status" value="1"/>
</dbReference>
<evidence type="ECO:0000256" key="9">
    <source>
        <dbReference type="ARBA" id="ARBA00022777"/>
    </source>
</evidence>
<evidence type="ECO:0000256" key="8">
    <source>
        <dbReference type="ARBA" id="ARBA00022741"/>
    </source>
</evidence>
<evidence type="ECO:0000256" key="7">
    <source>
        <dbReference type="ARBA" id="ARBA00022692"/>
    </source>
</evidence>
<name>A0A0P1LM73_9BACT</name>
<evidence type="ECO:0000259" key="17">
    <source>
        <dbReference type="PROSITE" id="PS50885"/>
    </source>
</evidence>